<dbReference type="RefSeq" id="WP_127566467.1">
    <property type="nucleotide sequence ID" value="NZ_BMFB01000007.1"/>
</dbReference>
<gene>
    <name evidence="1" type="ORF">X907_1359</name>
</gene>
<dbReference type="SUPFAM" id="SSF48208">
    <property type="entry name" value="Six-hairpin glycosidases"/>
    <property type="match status" value="1"/>
</dbReference>
<dbReference type="EMBL" id="CP018911">
    <property type="protein sequence ID" value="AZU03892.1"/>
    <property type="molecule type" value="Genomic_DNA"/>
</dbReference>
<proteinExistence type="predicted"/>
<organism evidence="1 2">
    <name type="scientific">Glycocaulis alkaliphilus</name>
    <dbReference type="NCBI Taxonomy" id="1434191"/>
    <lineage>
        <taxon>Bacteria</taxon>
        <taxon>Pseudomonadati</taxon>
        <taxon>Pseudomonadota</taxon>
        <taxon>Alphaproteobacteria</taxon>
        <taxon>Maricaulales</taxon>
        <taxon>Maricaulaceae</taxon>
        <taxon>Glycocaulis</taxon>
    </lineage>
</organism>
<reference evidence="1 2" key="1">
    <citation type="submission" date="2016-12" db="EMBL/GenBank/DDBJ databases">
        <title>The genome of dimorphic prosthecate Glycocaulis alkaliphilus 6b-8t, isolated from crude oil dictates its adaptability in petroleum environments.</title>
        <authorList>
            <person name="Wu X.-L."/>
            <person name="Geng S."/>
        </authorList>
    </citation>
    <scope>NUCLEOTIDE SEQUENCE [LARGE SCALE GENOMIC DNA]</scope>
    <source>
        <strain evidence="1 2">6B-8</strain>
    </source>
</reference>
<protein>
    <submittedName>
        <fullName evidence="1">Uncharacterized protein</fullName>
    </submittedName>
</protein>
<evidence type="ECO:0000313" key="1">
    <source>
        <dbReference type="EMBL" id="AZU03892.1"/>
    </source>
</evidence>
<name>A0A3T0E9E5_9PROT</name>
<dbReference type="InterPro" id="IPR008928">
    <property type="entry name" value="6-hairpin_glycosidase_sf"/>
</dbReference>
<sequence length="369" mass="40156">MSPRSIVTGLDIRACADRIESLQQRDGAIPWVETGVWDPWNHGESAMGLAVAGRVEGVHLALDALAARQEADGGWTGELGAGIPMDESGERIAPPPVPVTARDTNFAGYAAVTVMRCALALDEPRLIARYFPMVARALDFVMNLQTRHGDVVWRAPDIGQPLEDVDALRAGNSSLFKSFECGLRMAEILEKPRTDWARSRAAIARALTAMPERFDRKGIDRSSYAMDWYYPVLAGVLTGADAKARLDEGWDTFVVADLGCRCVTGEPWVTAAETAELALACLSAGRRDDARTLVNELAPLAAPDGGYWMGWQYEIGDVWPKERPSWTAGAVILAADALDALSPGSDLLIRHARADAWLERALKPAQKFE</sequence>
<dbReference type="Proteomes" id="UP000286954">
    <property type="component" value="Chromosome"/>
</dbReference>
<dbReference type="AlphaFoldDB" id="A0A3T0E9E5"/>
<evidence type="ECO:0000313" key="2">
    <source>
        <dbReference type="Proteomes" id="UP000286954"/>
    </source>
</evidence>
<dbReference type="GO" id="GO:0005975">
    <property type="term" value="P:carbohydrate metabolic process"/>
    <property type="evidence" value="ECO:0007669"/>
    <property type="project" value="InterPro"/>
</dbReference>
<accession>A0A3T0E9E5</accession>
<keyword evidence="2" id="KW-1185">Reference proteome</keyword>
<dbReference type="KEGG" id="gak:X907_1359"/>
<dbReference type="OrthoDB" id="9758578at2"/>
<dbReference type="Gene3D" id="1.50.10.20">
    <property type="match status" value="1"/>
</dbReference>